<keyword evidence="5 8" id="KW-0812">Transmembrane</keyword>
<evidence type="ECO:0000256" key="2">
    <source>
        <dbReference type="ARBA" id="ARBA00009765"/>
    </source>
</evidence>
<dbReference type="InterPro" id="IPR045861">
    <property type="entry name" value="CorA_cytoplasmic_dom"/>
</dbReference>
<dbReference type="Pfam" id="PF01544">
    <property type="entry name" value="CorA"/>
    <property type="match status" value="1"/>
</dbReference>
<evidence type="ECO:0000313" key="10">
    <source>
        <dbReference type="Proteomes" id="UP000178347"/>
    </source>
</evidence>
<dbReference type="AlphaFoldDB" id="A0A1F6MQF7"/>
<dbReference type="GO" id="GO:0000287">
    <property type="term" value="F:magnesium ion binding"/>
    <property type="evidence" value="ECO:0007669"/>
    <property type="project" value="TreeGrafter"/>
</dbReference>
<name>A0A1F6MQF7_9BACT</name>
<keyword evidence="7 8" id="KW-0472">Membrane</keyword>
<dbReference type="GO" id="GO:0050897">
    <property type="term" value="F:cobalt ion binding"/>
    <property type="evidence" value="ECO:0007669"/>
    <property type="project" value="TreeGrafter"/>
</dbReference>
<organism evidence="9 10">
    <name type="scientific">Candidatus Magasanikbacteria bacterium RIFCSPLOWO2_12_FULL_43_12</name>
    <dbReference type="NCBI Taxonomy" id="1798692"/>
    <lineage>
        <taxon>Bacteria</taxon>
        <taxon>Candidatus Magasanikiibacteriota</taxon>
    </lineage>
</organism>
<evidence type="ECO:0000313" key="9">
    <source>
        <dbReference type="EMBL" id="OGH73905.1"/>
    </source>
</evidence>
<evidence type="ECO:0000256" key="7">
    <source>
        <dbReference type="ARBA" id="ARBA00023136"/>
    </source>
</evidence>
<dbReference type="InterPro" id="IPR045863">
    <property type="entry name" value="CorA_TM1_TM2"/>
</dbReference>
<dbReference type="Gene3D" id="1.20.58.340">
    <property type="entry name" value="Magnesium transport protein CorA, transmembrane region"/>
    <property type="match status" value="2"/>
</dbReference>
<evidence type="ECO:0000256" key="3">
    <source>
        <dbReference type="ARBA" id="ARBA00022448"/>
    </source>
</evidence>
<dbReference type="GO" id="GO:0015095">
    <property type="term" value="F:magnesium ion transmembrane transporter activity"/>
    <property type="evidence" value="ECO:0007669"/>
    <property type="project" value="UniProtKB-UniRule"/>
</dbReference>
<dbReference type="GO" id="GO:0015087">
    <property type="term" value="F:cobalt ion transmembrane transporter activity"/>
    <property type="evidence" value="ECO:0007669"/>
    <property type="project" value="UniProtKB-UniRule"/>
</dbReference>
<dbReference type="NCBIfam" id="TIGR00383">
    <property type="entry name" value="corA"/>
    <property type="match status" value="1"/>
</dbReference>
<comment type="similarity">
    <text evidence="2 8">Belongs to the CorA metal ion transporter (MIT) (TC 1.A.35) family.</text>
</comment>
<keyword evidence="8" id="KW-0406">Ion transport</keyword>
<dbReference type="InterPro" id="IPR004488">
    <property type="entry name" value="Mg/Co-transport_prot_CorA"/>
</dbReference>
<dbReference type="PANTHER" id="PTHR46494:SF1">
    <property type="entry name" value="CORA FAMILY METAL ION TRANSPORTER (EUROFUNG)"/>
    <property type="match status" value="1"/>
</dbReference>
<dbReference type="CDD" id="cd12828">
    <property type="entry name" value="TmCorA-like_1"/>
    <property type="match status" value="1"/>
</dbReference>
<dbReference type="PANTHER" id="PTHR46494">
    <property type="entry name" value="CORA FAMILY METAL ION TRANSPORTER (EUROFUNG)"/>
    <property type="match status" value="1"/>
</dbReference>
<feature type="transmembrane region" description="Helical" evidence="8">
    <location>
        <begin position="284"/>
        <end position="304"/>
    </location>
</feature>
<comment type="function">
    <text evidence="8">Mediates influx of magnesium ions.</text>
</comment>
<feature type="transmembrane region" description="Helical" evidence="8">
    <location>
        <begin position="316"/>
        <end position="336"/>
    </location>
</feature>
<dbReference type="Gene3D" id="3.30.460.20">
    <property type="entry name" value="CorA soluble domain-like"/>
    <property type="match status" value="1"/>
</dbReference>
<protein>
    <recommendedName>
        <fullName evidence="8">Magnesium transport protein CorA</fullName>
    </recommendedName>
</protein>
<comment type="caution">
    <text evidence="9">The sequence shown here is derived from an EMBL/GenBank/DDBJ whole genome shotgun (WGS) entry which is preliminary data.</text>
</comment>
<dbReference type="STRING" id="1798692.A3G00_01695"/>
<gene>
    <name evidence="8" type="primary">corA</name>
    <name evidence="9" type="ORF">A3G00_01695</name>
</gene>
<evidence type="ECO:0000256" key="4">
    <source>
        <dbReference type="ARBA" id="ARBA00022475"/>
    </source>
</evidence>
<proteinExistence type="inferred from homology"/>
<dbReference type="EMBL" id="MFQN01000034">
    <property type="protein sequence ID" value="OGH73905.1"/>
    <property type="molecule type" value="Genomic_DNA"/>
</dbReference>
<comment type="subcellular location">
    <subcellularLocation>
        <location evidence="1">Cell membrane</location>
        <topology evidence="1">Multi-pass membrane protein</topology>
    </subcellularLocation>
    <subcellularLocation>
        <location evidence="8">Membrane</location>
        <topology evidence="8">Multi-pass membrane protein</topology>
    </subcellularLocation>
</comment>
<dbReference type="InterPro" id="IPR002523">
    <property type="entry name" value="MgTranspt_CorA/ZnTranspt_ZntB"/>
</dbReference>
<keyword evidence="3 8" id="KW-0813">Transport</keyword>
<evidence type="ECO:0000256" key="5">
    <source>
        <dbReference type="ARBA" id="ARBA00022692"/>
    </source>
</evidence>
<sequence length="342" mass="39540">MPATKEKSNKKRLSDNLISVMDYSETHLEEKETHDLAECVRYKNTPEITWINIDNVPPLSFLSELGLGFDLHPVIMEDIVNPNQRPKIEILDDYIYIVLKMLTPGKTANQPFVSEQVSIVMANKFVITLQQGVKGDAFDHAREWIRKEKTRIRSLGTDYLVYELIDDIVNNYFKVLEDFGERIELLEADLIKNPSQQTLRSIYSLKREILGLRKAIWPLREVVDILERGDSPLIKKSTRIYLRDIYDRVVQAIDTMETYRDMSTGMLDIYLSSLSNRMNSVMKVLTIIATIFMPLTFLAGLYGMNFKYMPGLASPLGFDAMILVMLAVFWGMIIYFKKKGWL</sequence>
<dbReference type="Proteomes" id="UP000178347">
    <property type="component" value="Unassembled WGS sequence"/>
</dbReference>
<dbReference type="SUPFAM" id="SSF144083">
    <property type="entry name" value="Magnesium transport protein CorA, transmembrane region"/>
    <property type="match status" value="1"/>
</dbReference>
<dbReference type="SUPFAM" id="SSF143865">
    <property type="entry name" value="CorA soluble domain-like"/>
    <property type="match status" value="1"/>
</dbReference>
<accession>A0A1F6MQF7</accession>
<reference evidence="9 10" key="1">
    <citation type="journal article" date="2016" name="Nat. Commun.">
        <title>Thousands of microbial genomes shed light on interconnected biogeochemical processes in an aquifer system.</title>
        <authorList>
            <person name="Anantharaman K."/>
            <person name="Brown C.T."/>
            <person name="Hug L.A."/>
            <person name="Sharon I."/>
            <person name="Castelle C.J."/>
            <person name="Probst A.J."/>
            <person name="Thomas B.C."/>
            <person name="Singh A."/>
            <person name="Wilkins M.J."/>
            <person name="Karaoz U."/>
            <person name="Brodie E.L."/>
            <person name="Williams K.H."/>
            <person name="Hubbard S.S."/>
            <person name="Banfield J.F."/>
        </authorList>
    </citation>
    <scope>NUCLEOTIDE SEQUENCE [LARGE SCALE GENOMIC DNA]</scope>
</reference>
<evidence type="ECO:0000256" key="8">
    <source>
        <dbReference type="RuleBase" id="RU362010"/>
    </source>
</evidence>
<evidence type="ECO:0000256" key="1">
    <source>
        <dbReference type="ARBA" id="ARBA00004651"/>
    </source>
</evidence>
<dbReference type="FunFam" id="1.20.58.340:FF:000012">
    <property type="entry name" value="Magnesium transport protein CorA"/>
    <property type="match status" value="1"/>
</dbReference>
<evidence type="ECO:0000256" key="6">
    <source>
        <dbReference type="ARBA" id="ARBA00022989"/>
    </source>
</evidence>
<keyword evidence="6 8" id="KW-1133">Transmembrane helix</keyword>
<dbReference type="GO" id="GO:0005886">
    <property type="term" value="C:plasma membrane"/>
    <property type="evidence" value="ECO:0007669"/>
    <property type="project" value="UniProtKB-SubCell"/>
</dbReference>
<keyword evidence="4 8" id="KW-1003">Cell membrane</keyword>
<keyword evidence="8" id="KW-0460">Magnesium</keyword>